<name>A0A2T0YQD1_9MICC</name>
<evidence type="ECO:0000313" key="3">
    <source>
        <dbReference type="EMBL" id="PRZ17612.1"/>
    </source>
</evidence>
<evidence type="ECO:0008006" key="5">
    <source>
        <dbReference type="Google" id="ProtNLM"/>
    </source>
</evidence>
<dbReference type="PROSITE" id="PS51257">
    <property type="entry name" value="PROKAR_LIPOPROTEIN"/>
    <property type="match status" value="1"/>
</dbReference>
<feature type="compositionally biased region" description="Low complexity" evidence="1">
    <location>
        <begin position="91"/>
        <end position="100"/>
    </location>
</feature>
<feature type="compositionally biased region" description="Polar residues" evidence="1">
    <location>
        <begin position="43"/>
        <end position="59"/>
    </location>
</feature>
<reference evidence="3 4" key="1">
    <citation type="submission" date="2018-03" db="EMBL/GenBank/DDBJ databases">
        <title>Comparative analysis of microorganisms from saline springs in Andes Mountain Range, Colombia.</title>
        <authorList>
            <person name="Rubin E."/>
        </authorList>
    </citation>
    <scope>NUCLEOTIDE SEQUENCE [LARGE SCALE GENOMIC DNA]</scope>
    <source>
        <strain evidence="3 4">CG 35</strain>
    </source>
</reference>
<feature type="signal peptide" evidence="2">
    <location>
        <begin position="1"/>
        <end position="37"/>
    </location>
</feature>
<dbReference type="Proteomes" id="UP000238217">
    <property type="component" value="Unassembled WGS sequence"/>
</dbReference>
<dbReference type="EMBL" id="PVTY01000005">
    <property type="protein sequence ID" value="PRZ17612.1"/>
    <property type="molecule type" value="Genomic_DNA"/>
</dbReference>
<proteinExistence type="predicted"/>
<feature type="chain" id="PRO_5015667510" description="PknH-like protein" evidence="2">
    <location>
        <begin position="38"/>
        <end position="298"/>
    </location>
</feature>
<keyword evidence="2" id="KW-0732">Signal</keyword>
<protein>
    <recommendedName>
        <fullName evidence="5">PknH-like protein</fullName>
    </recommendedName>
</protein>
<dbReference type="AlphaFoldDB" id="A0A2T0YQD1"/>
<accession>A0A2T0YQD1</accession>
<evidence type="ECO:0000313" key="4">
    <source>
        <dbReference type="Proteomes" id="UP000238217"/>
    </source>
</evidence>
<keyword evidence="4" id="KW-1185">Reference proteome</keyword>
<comment type="caution">
    <text evidence="3">The sequence shown here is derived from an EMBL/GenBank/DDBJ whole genome shotgun (WGS) entry which is preliminary data.</text>
</comment>
<organism evidence="3 4">
    <name type="scientific">Nesterenkonia sandarakina</name>
    <dbReference type="NCBI Taxonomy" id="272918"/>
    <lineage>
        <taxon>Bacteria</taxon>
        <taxon>Bacillati</taxon>
        <taxon>Actinomycetota</taxon>
        <taxon>Actinomycetes</taxon>
        <taxon>Micrococcales</taxon>
        <taxon>Micrococcaceae</taxon>
        <taxon>Nesterenkonia</taxon>
    </lineage>
</organism>
<feature type="region of interest" description="Disordered" evidence="1">
    <location>
        <begin position="35"/>
        <end position="101"/>
    </location>
</feature>
<gene>
    <name evidence="3" type="ORF">BCL67_105158</name>
</gene>
<sequence>MSGLRSTARRSAPSANRASALLGIAAAVTLAATACSADPQDSGPEQNTASVSGLPSQSAEAGAPQDASAEDGSAQDPSAEDGSSQDDDGAEASPAPASEELLTEREIAQILLTESELPFTPDSHSTLTGLDFFEDQLGAAAEVYTESFGEGECAAAMDRINADLVGESPERGVVQEYQRELTDRTESLYVWMLGLQEPPNSGAVWDRVTEACAAAPLEGETDSVDFEPFEAHDFRGLELNMEVYDGESMVEVLGFSASVDYGRHLLMVSAANMDAETFDVIVERQADKLATFDHQLTD</sequence>
<evidence type="ECO:0000256" key="2">
    <source>
        <dbReference type="SAM" id="SignalP"/>
    </source>
</evidence>
<evidence type="ECO:0000256" key="1">
    <source>
        <dbReference type="SAM" id="MobiDB-lite"/>
    </source>
</evidence>